<feature type="signal peptide" evidence="1">
    <location>
        <begin position="1"/>
        <end position="18"/>
    </location>
</feature>
<evidence type="ECO:0000256" key="1">
    <source>
        <dbReference type="SAM" id="SignalP"/>
    </source>
</evidence>
<name>A0A1E1MLS9_RHYSE</name>
<organism evidence="2 3">
    <name type="scientific">Rhynchosporium secalis</name>
    <name type="common">Barley scald fungus</name>
    <dbReference type="NCBI Taxonomy" id="38038"/>
    <lineage>
        <taxon>Eukaryota</taxon>
        <taxon>Fungi</taxon>
        <taxon>Dikarya</taxon>
        <taxon>Ascomycota</taxon>
        <taxon>Pezizomycotina</taxon>
        <taxon>Leotiomycetes</taxon>
        <taxon>Helotiales</taxon>
        <taxon>Ploettnerulaceae</taxon>
        <taxon>Rhynchosporium</taxon>
    </lineage>
</organism>
<protein>
    <submittedName>
        <fullName evidence="2">Uncharacterized protein</fullName>
    </submittedName>
</protein>
<feature type="chain" id="PRO_5009448449" evidence="1">
    <location>
        <begin position="19"/>
        <end position="216"/>
    </location>
</feature>
<keyword evidence="1" id="KW-0732">Signal</keyword>
<evidence type="ECO:0000313" key="2">
    <source>
        <dbReference type="EMBL" id="CZT50039.1"/>
    </source>
</evidence>
<sequence>MTILSALILAGTKEVACALPKLRDDISFGTVPITSHVEFQERGTLQTMLEEIEEASADVTLPLLMKRGENAIREIAAHVETSILPVKNEIGERPRESQQTTSIAGDDRRSSIFEAVRYLSKKLSSFNIMRHLSKVNDDIDALIIETEPSVVNLEQMESPHWRGNQIGSRDILNSKVEEALEKVAGTFGAGREEVKALENQSKIVPEPLQQKHIAVL</sequence>
<dbReference type="EMBL" id="FJVC01000403">
    <property type="protein sequence ID" value="CZT50039.1"/>
    <property type="molecule type" value="Genomic_DNA"/>
</dbReference>
<accession>A0A1E1MLS9</accession>
<gene>
    <name evidence="2" type="ORF">RSE6_10959</name>
</gene>
<evidence type="ECO:0000313" key="3">
    <source>
        <dbReference type="Proteomes" id="UP000177625"/>
    </source>
</evidence>
<reference evidence="3" key="1">
    <citation type="submission" date="2016-03" db="EMBL/GenBank/DDBJ databases">
        <authorList>
            <person name="Guldener U."/>
        </authorList>
    </citation>
    <scope>NUCLEOTIDE SEQUENCE [LARGE SCALE GENOMIC DNA]</scope>
</reference>
<dbReference type="AlphaFoldDB" id="A0A1E1MLS9"/>
<proteinExistence type="predicted"/>
<dbReference type="Proteomes" id="UP000177625">
    <property type="component" value="Unassembled WGS sequence"/>
</dbReference>
<keyword evidence="3" id="KW-1185">Reference proteome</keyword>